<dbReference type="EMBL" id="BJXC01000018">
    <property type="protein sequence ID" value="GEM52691.1"/>
    <property type="molecule type" value="Genomic_DNA"/>
</dbReference>
<dbReference type="Proteomes" id="UP000321245">
    <property type="component" value="Unassembled WGS sequence"/>
</dbReference>
<accession>A0A511NKD3</accession>
<dbReference type="RefSeq" id="WP_146810649.1">
    <property type="nucleotide sequence ID" value="NZ_BJXC01000018.1"/>
</dbReference>
<organism evidence="1 2">
    <name type="scientific">Empedobacter brevis NBRC 14943 = ATCC 43319</name>
    <dbReference type="NCBI Taxonomy" id="1218108"/>
    <lineage>
        <taxon>Bacteria</taxon>
        <taxon>Pseudomonadati</taxon>
        <taxon>Bacteroidota</taxon>
        <taxon>Flavobacteriia</taxon>
        <taxon>Flavobacteriales</taxon>
        <taxon>Weeksellaceae</taxon>
        <taxon>Empedobacter</taxon>
    </lineage>
</organism>
<evidence type="ECO:0008006" key="3">
    <source>
        <dbReference type="Google" id="ProtNLM"/>
    </source>
</evidence>
<sequence>MKGLYSTGATKLKNIFLAPLEAVIQADIDLSKRVSDFIMSYGFIDWKKQDENSIPYENGENIPKLKMVSFSYFNSEGKEVIFSIPVLSLIQLPLLHIKDAHFDMKVKMITVDVEDKSPPPLINSGKSIPHSTPSPNVKAFLTPTTGNNMDTMKSNMKVRLNMSNSDMPGGMIQLLAMMGEMNHIETKK</sequence>
<proteinExistence type="predicted"/>
<dbReference type="InterPro" id="IPR024510">
    <property type="entry name" value="DUF2589"/>
</dbReference>
<keyword evidence="2" id="KW-1185">Reference proteome</keyword>
<name>A0A511NKD3_9FLAO</name>
<dbReference type="Pfam" id="PF11655">
    <property type="entry name" value="DUF2589"/>
    <property type="match status" value="1"/>
</dbReference>
<evidence type="ECO:0000313" key="2">
    <source>
        <dbReference type="Proteomes" id="UP000321245"/>
    </source>
</evidence>
<reference evidence="1 2" key="1">
    <citation type="submission" date="2019-07" db="EMBL/GenBank/DDBJ databases">
        <title>Whole genome shotgun sequence of Empedobacter brevis NBRC 14943.</title>
        <authorList>
            <person name="Hosoyama A."/>
            <person name="Uohara A."/>
            <person name="Ohji S."/>
            <person name="Ichikawa N."/>
        </authorList>
    </citation>
    <scope>NUCLEOTIDE SEQUENCE [LARGE SCALE GENOMIC DNA]</scope>
    <source>
        <strain evidence="1 2">NBRC 14943</strain>
    </source>
</reference>
<evidence type="ECO:0000313" key="1">
    <source>
        <dbReference type="EMBL" id="GEM52691.1"/>
    </source>
</evidence>
<dbReference type="AlphaFoldDB" id="A0A511NKD3"/>
<protein>
    <recommendedName>
        <fullName evidence="3">DUF2589 domain-containing protein</fullName>
    </recommendedName>
</protein>
<gene>
    <name evidence="1" type="ORF">EB1_24810</name>
</gene>
<comment type="caution">
    <text evidence="1">The sequence shown here is derived from an EMBL/GenBank/DDBJ whole genome shotgun (WGS) entry which is preliminary data.</text>
</comment>